<dbReference type="InterPro" id="IPR049453">
    <property type="entry name" value="Memb_transporter_dom"/>
</dbReference>
<dbReference type="Proteomes" id="UP000003824">
    <property type="component" value="Unassembled WGS sequence"/>
</dbReference>
<organism evidence="7 8">
    <name type="scientific">Streptomyces viridosporus (strain ATCC 14672 / DSM 40746 / JCM 4963 / KCTC 9882 / NRRL B-12104 / FH 1290)</name>
    <name type="common">Streptomyces ghanaensis</name>
    <dbReference type="NCBI Taxonomy" id="566461"/>
    <lineage>
        <taxon>Bacteria</taxon>
        <taxon>Bacillati</taxon>
        <taxon>Actinomycetota</taxon>
        <taxon>Actinomycetes</taxon>
        <taxon>Kitasatosporales</taxon>
        <taxon>Streptomycetaceae</taxon>
        <taxon>Streptomyces</taxon>
    </lineage>
</organism>
<dbReference type="Pfam" id="PF13515">
    <property type="entry name" value="FUSC_2"/>
    <property type="match status" value="1"/>
</dbReference>
<sequence>MCGQRHSTGPHDAGWAEGPGGRMRRVSAPWPRRARAVLHRAAARLSAAGRRGALDGWLHLQATASATAAWLVARYGFDHPAPYFAPIAAMNALTANLGERGLQAVRLLQGVVLGLVVGELVLLTVGAGPGSMALGIFVALTAAHAVRSPQIVVVQAAVSAILVVAVGDKANGLDRLVDVLTGAGIALVFTQVLFPPEPLALLRRAEKEALASIADGLSATAEAIARDDDELAGKAVGELRDVRDRLAELRRVGRASTNVSRRALVWRAKVVVRERESSEHLDLLGASCLTLARLVSSAGSDTRGRFQQPVRELTDVLTSLAQHLSDHAARQRAADRALELATRIAPDAEPADSDGPLLAHSLRMAAADVIAFTGVRLGIAIEAIRAGTLEERVPPPPSAPGRLLGWFGRLRGKRNRRPAGKESS</sequence>
<feature type="region of interest" description="Disordered" evidence="5">
    <location>
        <begin position="1"/>
        <end position="26"/>
    </location>
</feature>
<evidence type="ECO:0000256" key="4">
    <source>
        <dbReference type="ARBA" id="ARBA00023136"/>
    </source>
</evidence>
<keyword evidence="3" id="KW-1133">Transmembrane helix</keyword>
<evidence type="ECO:0000256" key="2">
    <source>
        <dbReference type="ARBA" id="ARBA00022692"/>
    </source>
</evidence>
<dbReference type="EMBL" id="DS999641">
    <property type="protein sequence ID" value="EFE71605.2"/>
    <property type="molecule type" value="Genomic_DNA"/>
</dbReference>
<protein>
    <submittedName>
        <fullName evidence="7">Predicted protein</fullName>
    </submittedName>
</protein>
<keyword evidence="4" id="KW-0472">Membrane</keyword>
<dbReference type="GO" id="GO:0016020">
    <property type="term" value="C:membrane"/>
    <property type="evidence" value="ECO:0007669"/>
    <property type="project" value="UniProtKB-SubCell"/>
</dbReference>
<comment type="subcellular location">
    <subcellularLocation>
        <location evidence="1">Membrane</location>
        <topology evidence="1">Multi-pass membrane protein</topology>
    </subcellularLocation>
</comment>
<name>D6A451_STRV1</name>
<reference evidence="8" key="1">
    <citation type="submission" date="2008-12" db="EMBL/GenBank/DDBJ databases">
        <title>Annotation of Streptomyces ghanaensis ATCC 14672.</title>
        <authorList>
            <consortium name="The Broad Institute Genome Sequencing Platform"/>
            <consortium name="Broad Institute Microbial Sequencing Center"/>
            <person name="Fischbach M."/>
            <person name="Ward D."/>
            <person name="Young S."/>
            <person name="Kodira C.D."/>
            <person name="Zeng Q."/>
            <person name="Koehrsen M."/>
            <person name="Godfrey P."/>
            <person name="Alvarado L."/>
            <person name="Berlin A.M."/>
            <person name="Borenstein D."/>
            <person name="Chen Z."/>
            <person name="Engels R."/>
            <person name="Freedman E."/>
            <person name="Gellesch M."/>
            <person name="Goldberg J."/>
            <person name="Griggs A."/>
            <person name="Gujja S."/>
            <person name="Heiman D.I."/>
            <person name="Hepburn T.A."/>
            <person name="Howarth C."/>
            <person name="Jen D."/>
            <person name="Larson L."/>
            <person name="Lewis B."/>
            <person name="Mehta T."/>
            <person name="Park D."/>
            <person name="Pearson M."/>
            <person name="Roberts A."/>
            <person name="Saif S."/>
            <person name="Shea T.D."/>
            <person name="Shenoy N."/>
            <person name="Sisk P."/>
            <person name="Stolte C."/>
            <person name="Sykes S.N."/>
            <person name="Walk T."/>
            <person name="White J."/>
            <person name="Yandava C."/>
            <person name="Straight P."/>
            <person name="Clardy J."/>
            <person name="Hung D."/>
            <person name="Kolter R."/>
            <person name="Mekalanos J."/>
            <person name="Walker S."/>
            <person name="Walsh C.T."/>
            <person name="Wieland B.L.C."/>
            <person name="Ilzarbe M."/>
            <person name="Galagan J."/>
            <person name="Nusbaum C."/>
            <person name="Birren B."/>
        </authorList>
    </citation>
    <scope>NUCLEOTIDE SEQUENCE [LARGE SCALE GENOMIC DNA]</scope>
    <source>
        <strain evidence="8">ATCC 14672 / DSM 40746 / JCM 4963 / KCTC 9882 / NRRL B-12104 / FH 1290</strain>
    </source>
</reference>
<accession>D6A451</accession>
<evidence type="ECO:0000256" key="5">
    <source>
        <dbReference type="SAM" id="MobiDB-lite"/>
    </source>
</evidence>
<proteinExistence type="predicted"/>
<evidence type="ECO:0000256" key="1">
    <source>
        <dbReference type="ARBA" id="ARBA00004141"/>
    </source>
</evidence>
<evidence type="ECO:0000259" key="6">
    <source>
        <dbReference type="Pfam" id="PF13515"/>
    </source>
</evidence>
<evidence type="ECO:0000313" key="7">
    <source>
        <dbReference type="EMBL" id="EFE71605.2"/>
    </source>
</evidence>
<feature type="domain" description="Integral membrane bound transporter" evidence="6">
    <location>
        <begin position="69"/>
        <end position="189"/>
    </location>
</feature>
<keyword evidence="2" id="KW-0812">Transmembrane</keyword>
<gene>
    <name evidence="7" type="ORF">SSFG_06841</name>
</gene>
<evidence type="ECO:0000313" key="8">
    <source>
        <dbReference type="Proteomes" id="UP000003824"/>
    </source>
</evidence>
<dbReference type="AlphaFoldDB" id="D6A451"/>
<dbReference type="eggNOG" id="COG4129">
    <property type="taxonomic scope" value="Bacteria"/>
</dbReference>
<evidence type="ECO:0000256" key="3">
    <source>
        <dbReference type="ARBA" id="ARBA00022989"/>
    </source>
</evidence>